<feature type="domain" description="DUF3475" evidence="2">
    <location>
        <begin position="36"/>
        <end position="92"/>
    </location>
</feature>
<gene>
    <name evidence="3" type="ORF">Taro_051643</name>
</gene>
<dbReference type="PANTHER" id="PTHR31371">
    <property type="entry name" value="BNAC09G50660D PROTEIN"/>
    <property type="match status" value="1"/>
</dbReference>
<dbReference type="InterPro" id="IPR021864">
    <property type="entry name" value="DUF3475"/>
</dbReference>
<reference evidence="3" key="1">
    <citation type="submission" date="2017-07" db="EMBL/GenBank/DDBJ databases">
        <title>Taro Niue Genome Assembly and Annotation.</title>
        <authorList>
            <person name="Atibalentja N."/>
            <person name="Keating K."/>
            <person name="Fields C.J."/>
        </authorList>
    </citation>
    <scope>NUCLEOTIDE SEQUENCE</scope>
    <source>
        <strain evidence="3">Niue_2</strain>
        <tissue evidence="3">Leaf</tissue>
    </source>
</reference>
<evidence type="ECO:0000313" key="3">
    <source>
        <dbReference type="EMBL" id="MQM18648.1"/>
    </source>
</evidence>
<dbReference type="InterPro" id="IPR007700">
    <property type="entry name" value="DUF668"/>
</dbReference>
<feature type="domain" description="DUF668" evidence="1">
    <location>
        <begin position="318"/>
        <end position="406"/>
    </location>
</feature>
<dbReference type="PANTHER" id="PTHR31371:SF14">
    <property type="entry name" value="SIMILARITY TO UNKNOWN PROTEIN"/>
    <property type="match status" value="1"/>
</dbReference>
<accession>A0A843XGG9</accession>
<dbReference type="OrthoDB" id="2018987at2759"/>
<keyword evidence="4" id="KW-1185">Reference proteome</keyword>
<proteinExistence type="predicted"/>
<name>A0A843XGG9_COLES</name>
<organism evidence="3 4">
    <name type="scientific">Colocasia esculenta</name>
    <name type="common">Wild taro</name>
    <name type="synonym">Arum esculentum</name>
    <dbReference type="NCBI Taxonomy" id="4460"/>
    <lineage>
        <taxon>Eukaryota</taxon>
        <taxon>Viridiplantae</taxon>
        <taxon>Streptophyta</taxon>
        <taxon>Embryophyta</taxon>
        <taxon>Tracheophyta</taxon>
        <taxon>Spermatophyta</taxon>
        <taxon>Magnoliopsida</taxon>
        <taxon>Liliopsida</taxon>
        <taxon>Araceae</taxon>
        <taxon>Aroideae</taxon>
        <taxon>Colocasieae</taxon>
        <taxon>Colocasia</taxon>
    </lineage>
</organism>
<dbReference type="GO" id="GO:0045927">
    <property type="term" value="P:positive regulation of growth"/>
    <property type="evidence" value="ECO:0007669"/>
    <property type="project" value="InterPro"/>
</dbReference>
<evidence type="ECO:0000259" key="1">
    <source>
        <dbReference type="Pfam" id="PF05003"/>
    </source>
</evidence>
<dbReference type="Proteomes" id="UP000652761">
    <property type="component" value="Unassembled WGS sequence"/>
</dbReference>
<evidence type="ECO:0000313" key="4">
    <source>
        <dbReference type="Proteomes" id="UP000652761"/>
    </source>
</evidence>
<dbReference type="Pfam" id="PF05003">
    <property type="entry name" value="DUF668"/>
    <property type="match status" value="1"/>
</dbReference>
<sequence>MALDWVIKLRSVFSPRVDSVRSMASATRRRKAKVGILAFEAASLMSKLLHLWRSLSDAQVARLRRESIALPGVRRVVSNDDAFLLALASAELAESLRLVGESVSALAARCADPGLLRFGRCFEEFAESGRDVHRWAMSWTEMDAKARKMDRYVSATAALYKEMDQLWETELALKRLTQCVGDSRDERHHQPSVLKMAAVSDLQHKLFWHKQEVKHLKETSLWGRSFDVVTMLLARSAFTVLSRLKHAFGLDGGYLTPMPLSSPLPRSLSVSAAVHPSCDMSLEAPLGFSSGPLVATSRKQDHGFFDAISAALQPPPGTLGDAALALQYSNIIVLIERMIQCPRSIGADARDELYAMLPVAVRSLLRSQLRGVGRCSASDAGLAEEWRAALARIVGWLAPLAHNTLRWQAERSFEQRRGGASLPADQVLLLQTLCFADREKTEATVVELLVGLNYVWRFEIEVGSVRAAALTETAPGCHLHG</sequence>
<protein>
    <submittedName>
        <fullName evidence="3">Uncharacterized protein</fullName>
    </submittedName>
</protein>
<dbReference type="AlphaFoldDB" id="A0A843XGG9"/>
<comment type="caution">
    <text evidence="3">The sequence shown here is derived from an EMBL/GenBank/DDBJ whole genome shotgun (WGS) entry which is preliminary data.</text>
</comment>
<evidence type="ECO:0000259" key="2">
    <source>
        <dbReference type="Pfam" id="PF11961"/>
    </source>
</evidence>
<dbReference type="Pfam" id="PF11961">
    <property type="entry name" value="DUF3475"/>
    <property type="match status" value="1"/>
</dbReference>
<dbReference type="EMBL" id="NMUH01008342">
    <property type="protein sequence ID" value="MQM18648.1"/>
    <property type="molecule type" value="Genomic_DNA"/>
</dbReference>